<evidence type="ECO:0000313" key="4">
    <source>
        <dbReference type="Proteomes" id="UP001214576"/>
    </source>
</evidence>
<dbReference type="PANTHER" id="PTHR14224">
    <property type="entry name" value="SIMILAR TO PREFERENTIALLY EXPRESSED ANTIGEN IN MELANOMA-LIKE 3"/>
    <property type="match status" value="1"/>
</dbReference>
<evidence type="ECO:0000256" key="2">
    <source>
        <dbReference type="ARBA" id="ARBA00022737"/>
    </source>
</evidence>
<keyword evidence="4" id="KW-1185">Reference proteome</keyword>
<evidence type="ECO:0000313" key="3">
    <source>
        <dbReference type="EMBL" id="KAI4529152.1"/>
    </source>
</evidence>
<keyword evidence="1" id="KW-0433">Leucine-rich repeat</keyword>
<dbReference type="Proteomes" id="UP001214576">
    <property type="component" value="Unassembled WGS sequence"/>
</dbReference>
<organism evidence="3 4">
    <name type="scientific">Ovis ammon polii</name>
    <dbReference type="NCBI Taxonomy" id="230172"/>
    <lineage>
        <taxon>Eukaryota</taxon>
        <taxon>Metazoa</taxon>
        <taxon>Chordata</taxon>
        <taxon>Craniata</taxon>
        <taxon>Vertebrata</taxon>
        <taxon>Euteleostomi</taxon>
        <taxon>Mammalia</taxon>
        <taxon>Eutheria</taxon>
        <taxon>Laurasiatheria</taxon>
        <taxon>Artiodactyla</taxon>
        <taxon>Ruminantia</taxon>
        <taxon>Pecora</taxon>
        <taxon>Bovidae</taxon>
        <taxon>Caprinae</taxon>
        <taxon>Ovis</taxon>
    </lineage>
</organism>
<dbReference type="PANTHER" id="PTHR14224:SF24">
    <property type="entry name" value="MELANOMA ANTIGEN PREFERENTIALLY EXPRESSED IN TUMORS"/>
    <property type="match status" value="1"/>
</dbReference>
<dbReference type="EMBL" id="JAKZEL010000029">
    <property type="protein sequence ID" value="KAI4529152.1"/>
    <property type="molecule type" value="Genomic_DNA"/>
</dbReference>
<evidence type="ECO:0000256" key="1">
    <source>
        <dbReference type="ARBA" id="ARBA00022614"/>
    </source>
</evidence>
<dbReference type="GO" id="GO:0005737">
    <property type="term" value="C:cytoplasm"/>
    <property type="evidence" value="ECO:0007669"/>
    <property type="project" value="TreeGrafter"/>
</dbReference>
<sequence length="180" mass="20950">DSLQSRFFRMSGQDPPQLLDLANQSLLWNEALAIVALEDLPIELFPTLFMVAFARRHLQVLNVVMQSRPFPCLRLGTLMKEHQPHLETFQAPLDDLDVLLAQGVQPRWWKMQLLNLEWKAHQDIWTMCSSKTDSVWSLLEPEPAQSMQKRCRVEAQLKDPMGKNWFRNLIGARFGYYGLD</sequence>
<name>A0AAD4Y042_OVIAM</name>
<protein>
    <submittedName>
        <fullName evidence="3">Uncharacterized protein</fullName>
    </submittedName>
</protein>
<comment type="caution">
    <text evidence="3">The sequence shown here is derived from an EMBL/GenBank/DDBJ whole genome shotgun (WGS) entry which is preliminary data.</text>
</comment>
<dbReference type="AlphaFoldDB" id="A0AAD4Y042"/>
<gene>
    <name evidence="3" type="ORF">MG293_020826</name>
</gene>
<proteinExistence type="predicted"/>
<keyword evidence="2" id="KW-0677">Repeat</keyword>
<dbReference type="InterPro" id="IPR050694">
    <property type="entry name" value="LRRC14/PRAME"/>
</dbReference>
<feature type="non-terminal residue" evidence="3">
    <location>
        <position position="1"/>
    </location>
</feature>
<accession>A0AAD4Y042</accession>
<reference evidence="3" key="1">
    <citation type="submission" date="2022-03" db="EMBL/GenBank/DDBJ databases">
        <title>Genomic analyses of argali, domestic sheep and their hybrids provide insights into chromosomal evolution, heterosis and genetic basis of agronomic traits.</title>
        <authorList>
            <person name="Li M."/>
        </authorList>
    </citation>
    <scope>NUCLEOTIDE SEQUENCE</scope>
    <source>
        <strain evidence="3">CAU-MHL-2022a</strain>
        <tissue evidence="3">Skin</tissue>
    </source>
</reference>